<dbReference type="Gene3D" id="1.20.1740.10">
    <property type="entry name" value="Amino acid/polyamine transporter I"/>
    <property type="match status" value="1"/>
</dbReference>
<dbReference type="EMBL" id="BABT02000220">
    <property type="protein sequence ID" value="GAA99595.1"/>
    <property type="molecule type" value="Genomic_DNA"/>
</dbReference>
<feature type="transmembrane region" description="Helical" evidence="7">
    <location>
        <begin position="168"/>
        <end position="192"/>
    </location>
</feature>
<dbReference type="STRING" id="764103.G7E8X7"/>
<evidence type="ECO:0000256" key="5">
    <source>
        <dbReference type="ARBA" id="ARBA00023136"/>
    </source>
</evidence>
<evidence type="ECO:0000256" key="3">
    <source>
        <dbReference type="ARBA" id="ARBA00022692"/>
    </source>
</evidence>
<dbReference type="PANTHER" id="PTHR45649">
    <property type="entry name" value="AMINO-ACID PERMEASE BAT1"/>
    <property type="match status" value="1"/>
</dbReference>
<evidence type="ECO:0000313" key="8">
    <source>
        <dbReference type="EMBL" id="GAA99595.1"/>
    </source>
</evidence>
<keyword evidence="9" id="KW-1185">Reference proteome</keyword>
<feature type="transmembrane region" description="Helical" evidence="7">
    <location>
        <begin position="407"/>
        <end position="429"/>
    </location>
</feature>
<dbReference type="eggNOG" id="KOG1289">
    <property type="taxonomic scope" value="Eukaryota"/>
</dbReference>
<feature type="transmembrane region" description="Helical" evidence="7">
    <location>
        <begin position="124"/>
        <end position="140"/>
    </location>
</feature>
<dbReference type="PANTHER" id="PTHR45649:SF14">
    <property type="entry name" value="GABA PERMEASE"/>
    <property type="match status" value="1"/>
</dbReference>
<evidence type="ECO:0008006" key="10">
    <source>
        <dbReference type="Google" id="ProtNLM"/>
    </source>
</evidence>
<reference evidence="8 9" key="1">
    <citation type="journal article" date="2011" name="J. Gen. Appl. Microbiol.">
        <title>Draft genome sequencing of the enigmatic basidiomycete Mixia osmundae.</title>
        <authorList>
            <person name="Nishida H."/>
            <person name="Nagatsuka Y."/>
            <person name="Sugiyama J."/>
        </authorList>
    </citation>
    <scope>NUCLEOTIDE SEQUENCE [LARGE SCALE GENOMIC DNA]</scope>
    <source>
        <strain evidence="9">CBS 9802 / IAM 14324 / JCM 22182 / KY 12970</strain>
    </source>
</reference>
<dbReference type="Proteomes" id="UP000009131">
    <property type="component" value="Unassembled WGS sequence"/>
</dbReference>
<keyword evidence="2" id="KW-0813">Transport</keyword>
<comment type="subcellular location">
    <subcellularLocation>
        <location evidence="1">Membrane</location>
        <topology evidence="1">Multi-pass membrane protein</topology>
    </subcellularLocation>
</comment>
<dbReference type="OMA" id="YCIGIGM"/>
<sequence>MATTSEVRPVVSNEPGNLGHTQTEMAHIDVHDKAKEAELRKGFSFLSLLGLGFAILNSWTAMAASLSVSISSGGPTAVLWGIVPAGLATWAIAASLGELLSVYPTVGGQYHISYLIAKPEHARGIAYAAGWSMLIGWQALTSTNGSLAGTLITDIIALQYDNYELKRWHIFLVYVVFIAGAGLINIFGIVILPLLNKTALIWSVSGMFVIMIVVLSTAAGNFQSGSFVFTNFYNATGWPDGFAWQLGLLQAAFGLTAFDSVCHVLEEIPNPAREGPRTMVYSILIGVFTSFFFLIAVLFSLNDFDLVTTAASGPLLQIYYQATSSKAGAICLLVINIGCQAFAATGAVTAASRVTWICARDGIIPFGNFFGKVNKRLQVPVNAIVLSVFIPIIFACIFLGSSAALNAILSSSVILLNISYSIPVAILLFRGRGVLRPPGVGKAPFSLGDTWGPPIAAFGVLFIVYTTVLFLFPPFLPVDGTTMNYAVVVLAIVALLAAIWWFAWARTHYEGPKDIAALLAFARADGPGSSDADEKGEASSLEGAKLDEKSAVDTPSPAHHTPPKEIIN</sequence>
<feature type="transmembrane region" description="Helical" evidence="7">
    <location>
        <begin position="327"/>
        <end position="351"/>
    </location>
</feature>
<keyword evidence="5 7" id="KW-0472">Membrane</keyword>
<keyword evidence="4 7" id="KW-1133">Transmembrane helix</keyword>
<protein>
    <recommendedName>
        <fullName evidence="10">Amino acid permease/ SLC12A domain-containing protein</fullName>
    </recommendedName>
</protein>
<keyword evidence="3 7" id="KW-0812">Transmembrane</keyword>
<feature type="transmembrane region" description="Helical" evidence="7">
    <location>
        <begin position="484"/>
        <end position="503"/>
    </location>
</feature>
<evidence type="ECO:0000256" key="1">
    <source>
        <dbReference type="ARBA" id="ARBA00004141"/>
    </source>
</evidence>
<dbReference type="GO" id="GO:0016020">
    <property type="term" value="C:membrane"/>
    <property type="evidence" value="ECO:0007669"/>
    <property type="project" value="UniProtKB-SubCell"/>
</dbReference>
<feature type="transmembrane region" description="Helical" evidence="7">
    <location>
        <begin position="78"/>
        <end position="103"/>
    </location>
</feature>
<dbReference type="GO" id="GO:0022857">
    <property type="term" value="F:transmembrane transporter activity"/>
    <property type="evidence" value="ECO:0007669"/>
    <property type="project" value="InterPro"/>
</dbReference>
<dbReference type="OrthoDB" id="3900342at2759"/>
<feature type="transmembrane region" description="Helical" evidence="7">
    <location>
        <begin position="199"/>
        <end position="222"/>
    </location>
</feature>
<evidence type="ECO:0000256" key="4">
    <source>
        <dbReference type="ARBA" id="ARBA00022989"/>
    </source>
</evidence>
<dbReference type="Pfam" id="PF13520">
    <property type="entry name" value="AA_permease_2"/>
    <property type="match status" value="1"/>
</dbReference>
<dbReference type="HOGENOM" id="CLU_004495_2_3_1"/>
<evidence type="ECO:0000313" key="9">
    <source>
        <dbReference type="Proteomes" id="UP000009131"/>
    </source>
</evidence>
<feature type="region of interest" description="Disordered" evidence="6">
    <location>
        <begin position="1"/>
        <end position="22"/>
    </location>
</feature>
<accession>G7E8X7</accession>
<gene>
    <name evidence="8" type="primary">Mo06296</name>
    <name evidence="8" type="ORF">E5Q_06296</name>
</gene>
<dbReference type="RefSeq" id="XP_014568371.1">
    <property type="nucleotide sequence ID" value="XM_014712885.1"/>
</dbReference>
<feature type="transmembrane region" description="Helical" evidence="7">
    <location>
        <begin position="242"/>
        <end position="266"/>
    </location>
</feature>
<name>G7E8X7_MIXOS</name>
<evidence type="ECO:0000256" key="6">
    <source>
        <dbReference type="SAM" id="MobiDB-lite"/>
    </source>
</evidence>
<comment type="caution">
    <text evidence="8">The sequence shown here is derived from an EMBL/GenBank/DDBJ whole genome shotgun (WGS) entry which is preliminary data.</text>
</comment>
<feature type="transmembrane region" description="Helical" evidence="7">
    <location>
        <begin position="43"/>
        <end position="66"/>
    </location>
</feature>
<dbReference type="InterPro" id="IPR002293">
    <property type="entry name" value="AA/rel_permease1"/>
</dbReference>
<feature type="region of interest" description="Disordered" evidence="6">
    <location>
        <begin position="525"/>
        <end position="568"/>
    </location>
</feature>
<reference evidence="8 9" key="2">
    <citation type="journal article" date="2012" name="Open Biol.">
        <title>Characteristics of nucleosomes and linker DNA regions on the genome of the basidiomycete Mixia osmundae revealed by mono- and dinucleosome mapping.</title>
        <authorList>
            <person name="Nishida H."/>
            <person name="Kondo S."/>
            <person name="Matsumoto T."/>
            <person name="Suzuki Y."/>
            <person name="Yoshikawa H."/>
            <person name="Taylor T.D."/>
            <person name="Sugiyama J."/>
        </authorList>
    </citation>
    <scope>NUCLEOTIDE SEQUENCE [LARGE SCALE GENOMIC DNA]</scope>
    <source>
        <strain evidence="9">CBS 9802 / IAM 14324 / JCM 22182 / KY 12970</strain>
    </source>
</reference>
<feature type="transmembrane region" description="Helical" evidence="7">
    <location>
        <begin position="450"/>
        <end position="472"/>
    </location>
</feature>
<dbReference type="AlphaFoldDB" id="G7E8X7"/>
<feature type="transmembrane region" description="Helical" evidence="7">
    <location>
        <begin position="379"/>
        <end position="401"/>
    </location>
</feature>
<feature type="transmembrane region" description="Helical" evidence="7">
    <location>
        <begin position="278"/>
        <end position="299"/>
    </location>
</feature>
<evidence type="ECO:0000256" key="2">
    <source>
        <dbReference type="ARBA" id="ARBA00022448"/>
    </source>
</evidence>
<dbReference type="InParanoid" id="G7E8X7"/>
<dbReference type="PIRSF" id="PIRSF006060">
    <property type="entry name" value="AA_transporter"/>
    <property type="match status" value="1"/>
</dbReference>
<organism evidence="8 9">
    <name type="scientific">Mixia osmundae (strain CBS 9802 / IAM 14324 / JCM 22182 / KY 12970)</name>
    <dbReference type="NCBI Taxonomy" id="764103"/>
    <lineage>
        <taxon>Eukaryota</taxon>
        <taxon>Fungi</taxon>
        <taxon>Dikarya</taxon>
        <taxon>Basidiomycota</taxon>
        <taxon>Pucciniomycotina</taxon>
        <taxon>Mixiomycetes</taxon>
        <taxon>Mixiales</taxon>
        <taxon>Mixiaceae</taxon>
        <taxon>Mixia</taxon>
    </lineage>
</organism>
<evidence type="ECO:0000256" key="7">
    <source>
        <dbReference type="SAM" id="Phobius"/>
    </source>
</evidence>
<proteinExistence type="predicted"/>